<reference evidence="4 5" key="1">
    <citation type="journal article" date="2015" name="Genome Announc.">
        <title>Expanding the biotechnology potential of lactobacilli through comparative genomics of 213 strains and associated genera.</title>
        <authorList>
            <person name="Sun Z."/>
            <person name="Harris H.M."/>
            <person name="McCann A."/>
            <person name="Guo C."/>
            <person name="Argimon S."/>
            <person name="Zhang W."/>
            <person name="Yang X."/>
            <person name="Jeffery I.B."/>
            <person name="Cooney J.C."/>
            <person name="Kagawa T.F."/>
            <person name="Liu W."/>
            <person name="Song Y."/>
            <person name="Salvetti E."/>
            <person name="Wrobel A."/>
            <person name="Rasinkangas P."/>
            <person name="Parkhill J."/>
            <person name="Rea M.C."/>
            <person name="O'Sullivan O."/>
            <person name="Ritari J."/>
            <person name="Douillard F.P."/>
            <person name="Paul Ross R."/>
            <person name="Yang R."/>
            <person name="Briner A.E."/>
            <person name="Felis G.E."/>
            <person name="de Vos W.M."/>
            <person name="Barrangou R."/>
            <person name="Klaenhammer T.R."/>
            <person name="Caufield P.W."/>
            <person name="Cui Y."/>
            <person name="Zhang H."/>
            <person name="O'Toole P.W."/>
        </authorList>
    </citation>
    <scope>NUCLEOTIDE SEQUENCE [LARGE SCALE GENOMIC DNA]</scope>
    <source>
        <strain evidence="2 5">ATCC BAA-66</strain>
        <strain evidence="3 4">DSM 13344</strain>
    </source>
</reference>
<dbReference type="STRING" id="81857.IV38_GL001239"/>
<proteinExistence type="predicted"/>
<feature type="domain" description="Mga helix-turn-helix" evidence="1">
    <location>
        <begin position="82"/>
        <end position="165"/>
    </location>
</feature>
<dbReference type="AlphaFoldDB" id="A0A0R2FKE1"/>
<organism evidence="2 5">
    <name type="scientific">Lactobacillus selangorensis</name>
    <dbReference type="NCBI Taxonomy" id="81857"/>
    <lineage>
        <taxon>Bacteria</taxon>
        <taxon>Bacillati</taxon>
        <taxon>Bacillota</taxon>
        <taxon>Bacilli</taxon>
        <taxon>Lactobacillales</taxon>
        <taxon>Lactobacillaceae</taxon>
        <taxon>Lactobacillus</taxon>
    </lineage>
</organism>
<evidence type="ECO:0000313" key="5">
    <source>
        <dbReference type="Proteomes" id="UP000051751"/>
    </source>
</evidence>
<accession>A0A0R2FKE1</accession>
<name>A0A0R2FKE1_9LACO</name>
<evidence type="ECO:0000313" key="2">
    <source>
        <dbReference type="EMBL" id="KRN29024.1"/>
    </source>
</evidence>
<evidence type="ECO:0000313" key="3">
    <source>
        <dbReference type="EMBL" id="KRN32566.1"/>
    </source>
</evidence>
<gene>
    <name evidence="2" type="ORF">IV38_GL001239</name>
    <name evidence="3" type="ORF">IV40_GL000614</name>
</gene>
<evidence type="ECO:0000313" key="4">
    <source>
        <dbReference type="Proteomes" id="UP000051645"/>
    </source>
</evidence>
<dbReference type="RefSeq" id="WP_057768834.1">
    <property type="nucleotide sequence ID" value="NZ_JQAT01000002.1"/>
</dbReference>
<dbReference type="InterPro" id="IPR007737">
    <property type="entry name" value="Mga_HTH"/>
</dbReference>
<keyword evidence="4" id="KW-1185">Reference proteome</keyword>
<dbReference type="EMBL" id="JQAZ01000002">
    <property type="protein sequence ID" value="KRN32566.1"/>
    <property type="molecule type" value="Genomic_DNA"/>
</dbReference>
<evidence type="ECO:0000259" key="1">
    <source>
        <dbReference type="Pfam" id="PF05043"/>
    </source>
</evidence>
<dbReference type="OrthoDB" id="2188960at2"/>
<sequence length="502" mass="59417">MDFERIMLDNTSYSYYQFYKLVETSRPDRYTIHYFAQRADQTYQKTYNTLQEINMMIQKIDPQQESILVPYGGVDTHHLRVSLDRFRYELIRRNIPYQLLFFMLKHPQSSLTEFCDYSGKSRSTIFRRMNHLNSVLSRCNLRLQYKHLQIVGDERYIRLLLCQIFSLSTHNIDWPVSPQIEKQVQAVRKVVLDNSEDFEKIEDAHYFNIVLTIEFLRIQSGHFVKDDPRYDLLIESNPSYKMNELEEFVSVLPEDVQQAEMHFGFFLMNFPITYRNQNDTHLQKILAYYKSSQNIIWHFVMDMFHYVERKADNKELNLHSDPVLVGNALIMTVGYYFLQIDLPLLSSNVAVGGIFEFGKTSLYERLKFYLDHLPAKYADFVPVRGALLEQYYNLLLPTYTIKAPQYRQTVGLMMQTNVSSFQAYSFLFNAMPELEVEPYTLGQQYDMLITTSAVFYRKNAAQGNCFFFQVGDDQSLIQLALDVKNYYQKHVVDTLRIDSKKD</sequence>
<dbReference type="Proteomes" id="UP000051751">
    <property type="component" value="Unassembled WGS sequence"/>
</dbReference>
<comment type="caution">
    <text evidence="2">The sequence shown here is derived from an EMBL/GenBank/DDBJ whole genome shotgun (WGS) entry which is preliminary data.</text>
</comment>
<dbReference type="PATRIC" id="fig|81857.3.peg.1245"/>
<dbReference type="Proteomes" id="UP000051645">
    <property type="component" value="Unassembled WGS sequence"/>
</dbReference>
<dbReference type="Pfam" id="PF05043">
    <property type="entry name" value="Mga"/>
    <property type="match status" value="1"/>
</dbReference>
<protein>
    <recommendedName>
        <fullName evidence="1">Mga helix-turn-helix domain-containing protein</fullName>
    </recommendedName>
</protein>
<dbReference type="EMBL" id="JQAT01000002">
    <property type="protein sequence ID" value="KRN29024.1"/>
    <property type="molecule type" value="Genomic_DNA"/>
</dbReference>